<dbReference type="Pfam" id="PF01895">
    <property type="entry name" value="PhoU"/>
    <property type="match status" value="2"/>
</dbReference>
<comment type="subcellular location">
    <subcellularLocation>
        <location evidence="1 7">Cytoplasm</location>
    </subcellularLocation>
</comment>
<evidence type="ECO:0000256" key="1">
    <source>
        <dbReference type="ARBA" id="ARBA00004496"/>
    </source>
</evidence>
<evidence type="ECO:0000256" key="6">
    <source>
        <dbReference type="ARBA" id="ARBA00022592"/>
    </source>
</evidence>
<dbReference type="NCBIfam" id="TIGR02135">
    <property type="entry name" value="phoU_full"/>
    <property type="match status" value="1"/>
</dbReference>
<protein>
    <recommendedName>
        <fullName evidence="7">Phosphate-specific transport system accessory protein PhoU</fullName>
    </recommendedName>
</protein>
<dbReference type="InterPro" id="IPR038078">
    <property type="entry name" value="PhoU-like_sf"/>
</dbReference>
<evidence type="ECO:0000259" key="8">
    <source>
        <dbReference type="Pfam" id="PF01895"/>
    </source>
</evidence>
<dbReference type="PATRIC" id="fig|1703779.3.peg.2279"/>
<comment type="caution">
    <text evidence="9">The sequence shown here is derived from an EMBL/GenBank/DDBJ whole genome shotgun (WGS) entry which is preliminary data.</text>
</comment>
<dbReference type="FunFam" id="1.20.58.220:FF:000004">
    <property type="entry name" value="Phosphate-specific transport system accessory protein PhoU"/>
    <property type="match status" value="1"/>
</dbReference>
<sequence>MNRHSYRRTKLLDEKINTLKKTLIAYAELIQSMVEKSIKGLLEKNETLLKQVIEKDEPRANDYEIEIDEICTTLIVTLQPKAIDLRTILMIMKMNNDLERIGDHAVNISQSAFTLIDQPLVKPLIDIPRMADEAKHMINDAITSFINKDSHLAKTVCERDSVVDSLRNQIIRELITYMITDASTIERALHLLNISKNLERIADLSTNICEDVIFLVDARVIKHHHEE</sequence>
<accession>A0A0S8FSK0</accession>
<keyword evidence="4 7" id="KW-0813">Transport</keyword>
<comment type="similarity">
    <text evidence="2 7">Belongs to the PhoU family.</text>
</comment>
<dbReference type="GO" id="GO:0005737">
    <property type="term" value="C:cytoplasm"/>
    <property type="evidence" value="ECO:0007669"/>
    <property type="project" value="UniProtKB-SubCell"/>
</dbReference>
<reference evidence="9 10" key="1">
    <citation type="journal article" date="2015" name="Microbiome">
        <title>Genomic resolution of linkages in carbon, nitrogen, and sulfur cycling among widespread estuary sediment bacteria.</title>
        <authorList>
            <person name="Baker B.J."/>
            <person name="Lazar C.S."/>
            <person name="Teske A.P."/>
            <person name="Dick G.J."/>
        </authorList>
    </citation>
    <scope>NUCLEOTIDE SEQUENCE [LARGE SCALE GENOMIC DNA]</scope>
    <source>
        <strain evidence="9">SM23_42</strain>
    </source>
</reference>
<feature type="domain" description="PhoU" evidence="8">
    <location>
        <begin position="127"/>
        <end position="212"/>
    </location>
</feature>
<dbReference type="GO" id="GO:0045936">
    <property type="term" value="P:negative regulation of phosphate metabolic process"/>
    <property type="evidence" value="ECO:0007669"/>
    <property type="project" value="InterPro"/>
</dbReference>
<evidence type="ECO:0000313" key="9">
    <source>
        <dbReference type="EMBL" id="KPK62541.1"/>
    </source>
</evidence>
<dbReference type="SUPFAM" id="SSF109755">
    <property type="entry name" value="PhoU-like"/>
    <property type="match status" value="1"/>
</dbReference>
<organism evidence="9 10">
    <name type="scientific">candidate division WOR_3 bacterium SM23_42</name>
    <dbReference type="NCBI Taxonomy" id="1703779"/>
    <lineage>
        <taxon>Bacteria</taxon>
        <taxon>Bacteria division WOR-3</taxon>
    </lineage>
</organism>
<evidence type="ECO:0000256" key="4">
    <source>
        <dbReference type="ARBA" id="ARBA00022448"/>
    </source>
</evidence>
<dbReference type="InterPro" id="IPR026022">
    <property type="entry name" value="PhoU_dom"/>
</dbReference>
<evidence type="ECO:0000256" key="2">
    <source>
        <dbReference type="ARBA" id="ARBA00008107"/>
    </source>
</evidence>
<gene>
    <name evidence="9" type="ORF">AMJ83_10525</name>
</gene>
<evidence type="ECO:0000256" key="7">
    <source>
        <dbReference type="PIRNR" id="PIRNR003107"/>
    </source>
</evidence>
<proteinExistence type="inferred from homology"/>
<keyword evidence="5 7" id="KW-0963">Cytoplasm</keyword>
<keyword evidence="6 7" id="KW-0592">Phosphate transport</keyword>
<comment type="subunit">
    <text evidence="3 7">Homodimer.</text>
</comment>
<dbReference type="Proteomes" id="UP000051373">
    <property type="component" value="Unassembled WGS sequence"/>
</dbReference>
<comment type="function">
    <text evidence="7">Plays a role in the regulation of phosphate uptake.</text>
</comment>
<name>A0A0S8FSK0_UNCW3</name>
<evidence type="ECO:0000313" key="10">
    <source>
        <dbReference type="Proteomes" id="UP000051373"/>
    </source>
</evidence>
<evidence type="ECO:0000256" key="5">
    <source>
        <dbReference type="ARBA" id="ARBA00022490"/>
    </source>
</evidence>
<dbReference type="STRING" id="1703779.AMJ83_10525"/>
<dbReference type="PIRSF" id="PIRSF003107">
    <property type="entry name" value="PhoU"/>
    <property type="match status" value="1"/>
</dbReference>
<dbReference type="Gene3D" id="1.20.58.220">
    <property type="entry name" value="Phosphate transport system protein phou homolog 2, domain 2"/>
    <property type="match status" value="2"/>
</dbReference>
<dbReference type="PANTHER" id="PTHR42930:SF3">
    <property type="entry name" value="PHOSPHATE-SPECIFIC TRANSPORT SYSTEM ACCESSORY PROTEIN PHOU"/>
    <property type="match status" value="1"/>
</dbReference>
<feature type="domain" description="PhoU" evidence="8">
    <location>
        <begin position="27"/>
        <end position="111"/>
    </location>
</feature>
<dbReference type="AlphaFoldDB" id="A0A0S8FSK0"/>
<dbReference type="GO" id="GO:0006817">
    <property type="term" value="P:phosphate ion transport"/>
    <property type="evidence" value="ECO:0007669"/>
    <property type="project" value="UniProtKB-KW"/>
</dbReference>
<dbReference type="EMBL" id="LJUJ01000033">
    <property type="protein sequence ID" value="KPK62541.1"/>
    <property type="molecule type" value="Genomic_DNA"/>
</dbReference>
<dbReference type="PANTHER" id="PTHR42930">
    <property type="entry name" value="PHOSPHATE-SPECIFIC TRANSPORT SYSTEM ACCESSORY PROTEIN PHOU"/>
    <property type="match status" value="1"/>
</dbReference>
<dbReference type="GO" id="GO:0030643">
    <property type="term" value="P:intracellular phosphate ion homeostasis"/>
    <property type="evidence" value="ECO:0007669"/>
    <property type="project" value="InterPro"/>
</dbReference>
<evidence type="ECO:0000256" key="3">
    <source>
        <dbReference type="ARBA" id="ARBA00011738"/>
    </source>
</evidence>
<dbReference type="InterPro" id="IPR028366">
    <property type="entry name" value="PhoU"/>
</dbReference>